<dbReference type="PANTHER" id="PTHR36681">
    <property type="entry name" value="NUCLEAR GTPASE, GERMINAL CENTER-ASSOCIATED, TANDEM DUPLICATE 3"/>
    <property type="match status" value="1"/>
</dbReference>
<feature type="compositionally biased region" description="Gly residues" evidence="1">
    <location>
        <begin position="829"/>
        <end position="838"/>
    </location>
</feature>
<feature type="region of interest" description="Disordered" evidence="1">
    <location>
        <begin position="304"/>
        <end position="329"/>
    </location>
</feature>
<name>A0A835WD46_9CHLO</name>
<feature type="region of interest" description="Disordered" evidence="1">
    <location>
        <begin position="1558"/>
        <end position="1609"/>
    </location>
</feature>
<feature type="compositionally biased region" description="Low complexity" evidence="1">
    <location>
        <begin position="1562"/>
        <end position="1575"/>
    </location>
</feature>
<evidence type="ECO:0000259" key="3">
    <source>
        <dbReference type="Pfam" id="PF24564"/>
    </source>
</evidence>
<keyword evidence="5" id="KW-1185">Reference proteome</keyword>
<dbReference type="Proteomes" id="UP000613740">
    <property type="component" value="Unassembled WGS sequence"/>
</dbReference>
<feature type="compositionally biased region" description="Low complexity" evidence="1">
    <location>
        <begin position="209"/>
        <end position="221"/>
    </location>
</feature>
<proteinExistence type="predicted"/>
<comment type="caution">
    <text evidence="4">The sequence shown here is derived from an EMBL/GenBank/DDBJ whole genome shotgun (WGS) entry which is preliminary data.</text>
</comment>
<evidence type="ECO:0008006" key="6">
    <source>
        <dbReference type="Google" id="ProtNLM"/>
    </source>
</evidence>
<dbReference type="SUPFAM" id="SSF52540">
    <property type="entry name" value="P-loop containing nucleoside triphosphate hydrolases"/>
    <property type="match status" value="1"/>
</dbReference>
<dbReference type="EMBL" id="JAEHOD010000027">
    <property type="protein sequence ID" value="KAG2445202.1"/>
    <property type="molecule type" value="Genomic_DNA"/>
</dbReference>
<dbReference type="Pfam" id="PF24564">
    <property type="entry name" value="DUF7605"/>
    <property type="match status" value="1"/>
</dbReference>
<dbReference type="InterPro" id="IPR056024">
    <property type="entry name" value="DUF7605"/>
</dbReference>
<organism evidence="4 5">
    <name type="scientific">Chlamydomonas schloesseri</name>
    <dbReference type="NCBI Taxonomy" id="2026947"/>
    <lineage>
        <taxon>Eukaryota</taxon>
        <taxon>Viridiplantae</taxon>
        <taxon>Chlorophyta</taxon>
        <taxon>core chlorophytes</taxon>
        <taxon>Chlorophyceae</taxon>
        <taxon>CS clade</taxon>
        <taxon>Chlamydomonadales</taxon>
        <taxon>Chlamydomonadaceae</taxon>
        <taxon>Chlamydomonas</taxon>
    </lineage>
</organism>
<feature type="compositionally biased region" description="Acidic residues" evidence="1">
    <location>
        <begin position="1377"/>
        <end position="1402"/>
    </location>
</feature>
<feature type="compositionally biased region" description="Basic and acidic residues" evidence="1">
    <location>
        <begin position="1509"/>
        <end position="1518"/>
    </location>
</feature>
<evidence type="ECO:0000313" key="5">
    <source>
        <dbReference type="Proteomes" id="UP000613740"/>
    </source>
</evidence>
<dbReference type="CDD" id="cd00882">
    <property type="entry name" value="Ras_like_GTPase"/>
    <property type="match status" value="1"/>
</dbReference>
<gene>
    <name evidence="4" type="ORF">HYH02_008670</name>
</gene>
<feature type="domain" description="Dynamin N-terminal" evidence="2">
    <location>
        <begin position="359"/>
        <end position="588"/>
    </location>
</feature>
<feature type="domain" description="DUF7605" evidence="3">
    <location>
        <begin position="1108"/>
        <end position="1275"/>
    </location>
</feature>
<evidence type="ECO:0000313" key="4">
    <source>
        <dbReference type="EMBL" id="KAG2445202.1"/>
    </source>
</evidence>
<protein>
    <recommendedName>
        <fullName evidence="6">Nuclear GTPase SLIP-GC</fullName>
    </recommendedName>
</protein>
<feature type="compositionally biased region" description="Low complexity" evidence="1">
    <location>
        <begin position="232"/>
        <end position="263"/>
    </location>
</feature>
<feature type="region of interest" description="Disordered" evidence="1">
    <location>
        <begin position="1624"/>
        <end position="1646"/>
    </location>
</feature>
<sequence>MVTLVPGDEVLFGPAGAAEPADEPEVAFLLQSVDAEVGAALLRSATAPMTGASQASAGVDALLRSGYVKCETRAPSGPDAGGAAPLMLTFSQPGTTPRPAGAPAAAAQAGLPLATPLSHAIAAGPAIAAGAALAGGAAAFMPAAAGTAGTHAAAVLASGHPTAAARGHCPPAGGPDLAAGPAAGADVDMVPREEAAPTTGAAAVRMHTPAPAQQHQQQALAKGEPVDGTPLSEQQQQQPAQQQDPQSPAESAGAEQQQQQQQQQPPPSARATKTHAGRGVDAVLNECRDIVDAMGEVLFPEPAAEARGDQSAAGPSNGAAGAGAGAGTSAALAGPQMSALWRGELQSLLQRATMPRTTIGVVGDTGAGKSSLLNALLGEEDILPTNAMRASTGCPIELSHAASGDYAAEVEFQSMEEWEKYLDKLLSDLLDEDGELKVVRSEGAVTSKSEAGVAQAMLEAVYGQQLIREPGLCAGKLRAHSNRITQLLGKAERIRHGSAKKFREKVGVYVDSHNKATSLQAWPIVKVCRIAHRWKLLEGGVVLVDLPGTRDANEARGRVAEEYMRRLSAVWIVADITRAVDNKTAKDLLGTDFKRRMVMDGQVHAITFICTKTDNLDVSSILNSLSIEEVCARSGTDLVAFNQLDETIMNLQDQELAAEKATKQAKRKATLALSRCRKAATAARKIRDSVLQRCRAAGVAVPDELAHLMRQAVPPPGKDKKGGGSAGQQRGSEDEDEEDEDKDEEMGGASSSEEELTDSDAADDSSSDGDSDDSGAGSDDDYVPSEDELGEDSDDGGSSGDEDDDEDGRPGRRRQRRKARGGKRKRVGGGRGRGGGGGRSKKQKKAGEPKELRGKEVSELMHELRQEVAAMPGFKAQYAAALQEQSRAEKVQAEASQWLKKPQVQMRTICAVARNDYSRERLQEDFREGITEMLQQSGDRAEAAAALDVNAIDLPVFCVSSREAQKLEGIVRRDRKASVFSKLADTQLPKLRQHVTRTADSARLCAQRRLAQDVYAALDSVGRTLLSQRPDGTPDVSAAVQRSVGRSLAALPKRLDAYLKAKVSCMAETFVSSGLAPQLQAGSALAVERAPAAAKKFDLKPCEPTLRMGWSTFRAALRRDGVFNSGAAGQINWNGALVQPLMDRITATWARLFQTELPQLTKATQKGLLDELDACVQLARAALEAELAPLKGGPVLLSAQLDRLSELYDQVRRDQDRQLAQALGELQSGLVEASKALSQDVVEPAVKAALGETYLAAANERGTGSFMRMKQQMEIGVAHLARTMLPAAAQALLAEVEKLVVKFGDSASAAALVLVDAVRTRFELLWDDAPAGYEARYEAAAQLAQLLERAGQVCARAGVTSLPPAFVLPPPPAREAAEEEESEEEEEEEEEVQEEEAMDEDEGAGKGPVVDETDIGEQGRRRWPVDSETLDAWFGGFERDADEHGAQRAAAQEAADSRASGGGAAEDGEAEQEEEQEEEEELRQLEDALAGAQRGFDAAGAELTATIMRMKEARRDGDEGFDSDAASRRCSELAAQRMQAEYEMDRLRLSIKQLEAQRRARAATGAAEAGAAQAKAEAEAEQAEVEAEQAEPAVASDEAQAQEEGGAVEGADAVITVQLVRPGAAKGEAGAEAGGQAAEASAVGTV</sequence>
<feature type="compositionally biased region" description="Low complexity" evidence="1">
    <location>
        <begin position="170"/>
        <end position="183"/>
    </location>
</feature>
<dbReference type="InterPro" id="IPR045063">
    <property type="entry name" value="Dynamin_N"/>
</dbReference>
<feature type="region of interest" description="Disordered" evidence="1">
    <location>
        <begin position="1362"/>
        <end position="1529"/>
    </location>
</feature>
<evidence type="ECO:0000256" key="1">
    <source>
        <dbReference type="SAM" id="MobiDB-lite"/>
    </source>
</evidence>
<feature type="compositionally biased region" description="Basic residues" evidence="1">
    <location>
        <begin position="811"/>
        <end position="828"/>
    </location>
</feature>
<dbReference type="Pfam" id="PF00350">
    <property type="entry name" value="Dynamin_N"/>
    <property type="match status" value="1"/>
</dbReference>
<reference evidence="4" key="1">
    <citation type="journal article" date="2020" name="bioRxiv">
        <title>Comparative genomics of Chlamydomonas.</title>
        <authorList>
            <person name="Craig R.J."/>
            <person name="Hasan A.R."/>
            <person name="Ness R.W."/>
            <person name="Keightley P.D."/>
        </authorList>
    </citation>
    <scope>NUCLEOTIDE SEQUENCE</scope>
    <source>
        <strain evidence="4">CCAP 11/173</strain>
    </source>
</reference>
<evidence type="ECO:0000259" key="2">
    <source>
        <dbReference type="Pfam" id="PF00350"/>
    </source>
</evidence>
<feature type="compositionally biased region" description="Low complexity" evidence="1">
    <location>
        <begin position="1590"/>
        <end position="1609"/>
    </location>
</feature>
<feature type="compositionally biased region" description="Basic and acidic residues" evidence="1">
    <location>
        <begin position="1437"/>
        <end position="1446"/>
    </location>
</feature>
<feature type="compositionally biased region" description="Low complexity" evidence="1">
    <location>
        <begin position="1447"/>
        <end position="1459"/>
    </location>
</feature>
<accession>A0A835WD46</accession>
<dbReference type="PANTHER" id="PTHR36681:SF3">
    <property type="entry name" value="NUCLEAR GTPASE, GERMINAL CENTER-ASSOCIATED, TANDEM DUPLICATE 3"/>
    <property type="match status" value="1"/>
</dbReference>
<feature type="region of interest" description="Disordered" evidence="1">
    <location>
        <begin position="206"/>
        <end position="278"/>
    </location>
</feature>
<feature type="compositionally biased region" description="Acidic residues" evidence="1">
    <location>
        <begin position="1466"/>
        <end position="1481"/>
    </location>
</feature>
<dbReference type="Gene3D" id="3.40.50.300">
    <property type="entry name" value="P-loop containing nucleotide triphosphate hydrolases"/>
    <property type="match status" value="2"/>
</dbReference>
<feature type="compositionally biased region" description="Basic and acidic residues" evidence="1">
    <location>
        <begin position="845"/>
        <end position="855"/>
    </location>
</feature>
<dbReference type="InterPro" id="IPR027417">
    <property type="entry name" value="P-loop_NTPase"/>
</dbReference>
<dbReference type="OrthoDB" id="515370at2759"/>
<feature type="region of interest" description="Disordered" evidence="1">
    <location>
        <begin position="162"/>
        <end position="183"/>
    </location>
</feature>
<feature type="region of interest" description="Disordered" evidence="1">
    <location>
        <begin position="712"/>
        <end position="855"/>
    </location>
</feature>
<feature type="compositionally biased region" description="Acidic residues" evidence="1">
    <location>
        <begin position="1579"/>
        <end position="1589"/>
    </location>
</feature>
<feature type="compositionally biased region" description="Acidic residues" evidence="1">
    <location>
        <begin position="733"/>
        <end position="807"/>
    </location>
</feature>